<keyword evidence="5" id="KW-0460">Magnesium</keyword>
<keyword evidence="3" id="KW-0255">Endonuclease</keyword>
<dbReference type="AlphaFoldDB" id="A8YLR1"/>
<gene>
    <name evidence="8" type="ORF">IPF_899</name>
</gene>
<dbReference type="InterPro" id="IPR050646">
    <property type="entry name" value="Cas1"/>
</dbReference>
<evidence type="ECO:0000256" key="5">
    <source>
        <dbReference type="ARBA" id="ARBA00022842"/>
    </source>
</evidence>
<dbReference type="GO" id="GO:0046872">
    <property type="term" value="F:metal ion binding"/>
    <property type="evidence" value="ECO:0007669"/>
    <property type="project" value="UniProtKB-KW"/>
</dbReference>
<dbReference type="GO" id="GO:0043571">
    <property type="term" value="P:maintenance of CRISPR repeat elements"/>
    <property type="evidence" value="ECO:0007669"/>
    <property type="project" value="InterPro"/>
</dbReference>
<dbReference type="GO" id="GO:0003676">
    <property type="term" value="F:nucleic acid binding"/>
    <property type="evidence" value="ECO:0007669"/>
    <property type="project" value="InterPro"/>
</dbReference>
<dbReference type="Pfam" id="PF01867">
    <property type="entry name" value="Cas_Cas1"/>
    <property type="match status" value="1"/>
</dbReference>
<dbReference type="PANTHER" id="PTHR34353">
    <property type="entry name" value="CRISPR-ASSOCIATED ENDONUCLEASE CAS1 1"/>
    <property type="match status" value="1"/>
</dbReference>
<name>A8YLR1_MICA7</name>
<dbReference type="InterPro" id="IPR002729">
    <property type="entry name" value="CRISPR-assoc_Cas1"/>
</dbReference>
<reference evidence="8" key="1">
    <citation type="submission" date="2007-08" db="EMBL/GenBank/DDBJ databases">
        <authorList>
            <person name="Frangeul L."/>
        </authorList>
    </citation>
    <scope>NUCLEOTIDE SEQUENCE</scope>
    <source>
        <strain evidence="8">PCC 7806</strain>
    </source>
</reference>
<evidence type="ECO:0000256" key="2">
    <source>
        <dbReference type="ARBA" id="ARBA00022723"/>
    </source>
</evidence>
<evidence type="ECO:0000256" key="1">
    <source>
        <dbReference type="ARBA" id="ARBA00022722"/>
    </source>
</evidence>
<sequence>MGTVYVTREDAFLGKNDERLTVKASKETILDVPLLNVEGVVIFGRGSVSPALVIELLERHIPLSFVTSTGRYLGRLEPEMTKNIFVRRA</sequence>
<keyword evidence="2" id="KW-0479">Metal-binding</keyword>
<organism evidence="8">
    <name type="scientific">Microcystis aeruginosa (strain PCC 7806)</name>
    <dbReference type="NCBI Taxonomy" id="267872"/>
    <lineage>
        <taxon>Bacteria</taxon>
        <taxon>Bacillati</taxon>
        <taxon>Cyanobacteriota</taxon>
        <taxon>Cyanophyceae</taxon>
        <taxon>Oscillatoriophycideae</taxon>
        <taxon>Chroococcales</taxon>
        <taxon>Microcystaceae</taxon>
        <taxon>Microcystis</taxon>
    </lineage>
</organism>
<dbReference type="Gene3D" id="3.100.10.20">
    <property type="entry name" value="CRISPR-associated endonuclease Cas1, N-terminal domain"/>
    <property type="match status" value="1"/>
</dbReference>
<comment type="subunit">
    <text evidence="7">Homodimer, forms a heterotetramer with a Cas2 homodimer.</text>
</comment>
<dbReference type="GO" id="GO:0016787">
    <property type="term" value="F:hydrolase activity"/>
    <property type="evidence" value="ECO:0007669"/>
    <property type="project" value="UniProtKB-KW"/>
</dbReference>
<evidence type="ECO:0000256" key="7">
    <source>
        <dbReference type="ARBA" id="ARBA00038592"/>
    </source>
</evidence>
<evidence type="ECO:0000256" key="3">
    <source>
        <dbReference type="ARBA" id="ARBA00022759"/>
    </source>
</evidence>
<dbReference type="GO" id="GO:0004519">
    <property type="term" value="F:endonuclease activity"/>
    <property type="evidence" value="ECO:0007669"/>
    <property type="project" value="UniProtKB-KW"/>
</dbReference>
<dbReference type="PANTHER" id="PTHR34353:SF2">
    <property type="entry name" value="CRISPR-ASSOCIATED ENDONUCLEASE CAS1 1"/>
    <property type="match status" value="1"/>
</dbReference>
<evidence type="ECO:0000256" key="6">
    <source>
        <dbReference type="ARBA" id="ARBA00023118"/>
    </source>
</evidence>
<evidence type="ECO:0000256" key="4">
    <source>
        <dbReference type="ARBA" id="ARBA00022801"/>
    </source>
</evidence>
<proteinExistence type="predicted"/>
<dbReference type="InterPro" id="IPR042211">
    <property type="entry name" value="CRISPR-assoc_Cas1_N"/>
</dbReference>
<accession>A8YLR1</accession>
<dbReference type="CDD" id="cd09634">
    <property type="entry name" value="Cas1_I-II-III"/>
    <property type="match status" value="1"/>
</dbReference>
<dbReference type="EMBL" id="AM778956">
    <property type="protein sequence ID" value="CAO91126.1"/>
    <property type="molecule type" value="Genomic_DNA"/>
</dbReference>
<keyword evidence="6" id="KW-0051">Antiviral defense</keyword>
<keyword evidence="1" id="KW-0540">Nuclease</keyword>
<evidence type="ECO:0000313" key="8">
    <source>
        <dbReference type="EMBL" id="CAO91126.1"/>
    </source>
</evidence>
<keyword evidence="4" id="KW-0378">Hydrolase</keyword>
<dbReference type="GO" id="GO:0051607">
    <property type="term" value="P:defense response to virus"/>
    <property type="evidence" value="ECO:0007669"/>
    <property type="project" value="UniProtKB-KW"/>
</dbReference>
<protein>
    <submittedName>
        <fullName evidence="8">Genome sequencing data, contig C326</fullName>
    </submittedName>
</protein>